<organism evidence="8">
    <name type="scientific">Schlesneria paludicola</name>
    <dbReference type="NCBI Taxonomy" id="360056"/>
    <lineage>
        <taxon>Bacteria</taxon>
        <taxon>Pseudomonadati</taxon>
        <taxon>Planctomycetota</taxon>
        <taxon>Planctomycetia</taxon>
        <taxon>Planctomycetales</taxon>
        <taxon>Planctomycetaceae</taxon>
        <taxon>Schlesneria</taxon>
    </lineage>
</organism>
<evidence type="ECO:0000259" key="7">
    <source>
        <dbReference type="Pfam" id="PF25275"/>
    </source>
</evidence>
<evidence type="ECO:0000256" key="6">
    <source>
        <dbReference type="SAM" id="SignalP"/>
    </source>
</evidence>
<keyword evidence="6" id="KW-0732">Signal</keyword>
<dbReference type="GO" id="GO:0016491">
    <property type="term" value="F:oxidoreductase activity"/>
    <property type="evidence" value="ECO:0007669"/>
    <property type="project" value="UniProtKB-KW"/>
</dbReference>
<dbReference type="EMBL" id="DSVQ01000018">
    <property type="protein sequence ID" value="HGT40755.1"/>
    <property type="molecule type" value="Genomic_DNA"/>
</dbReference>
<dbReference type="Gene3D" id="3.50.50.60">
    <property type="entry name" value="FAD/NAD(P)-binding domain"/>
    <property type="match status" value="1"/>
</dbReference>
<accession>A0A7C4LMZ4</accession>
<dbReference type="PANTHER" id="PTHR43498">
    <property type="entry name" value="FERREDOXIN:COB-COM HETERODISULFIDE REDUCTASE SUBUNIT A"/>
    <property type="match status" value="1"/>
</dbReference>
<dbReference type="GO" id="GO:0046872">
    <property type="term" value="F:metal ion binding"/>
    <property type="evidence" value="ECO:0007669"/>
    <property type="project" value="UniProtKB-KW"/>
</dbReference>
<gene>
    <name evidence="8" type="ORF">ENS64_16040</name>
</gene>
<evidence type="ECO:0000256" key="2">
    <source>
        <dbReference type="ARBA" id="ARBA00022723"/>
    </source>
</evidence>
<dbReference type="PROSITE" id="PS51257">
    <property type="entry name" value="PROKAR_LIPOPROTEIN"/>
    <property type="match status" value="1"/>
</dbReference>
<keyword evidence="1" id="KW-0004">4Fe-4S</keyword>
<dbReference type="Pfam" id="PF12831">
    <property type="entry name" value="FAD_oxidored"/>
    <property type="match status" value="1"/>
</dbReference>
<keyword evidence="2" id="KW-0479">Metal-binding</keyword>
<sequence length="708" mass="78097">MSLFRGPFLFLLVSGPLLAGCGLLAEAAAAEPATFDVVVYGGTSGGITAAIQAQRMGKTVVLIEPGRHVGGLTSGGLGATDIGNKAAIGGLSREFYRRVGRHYAAETAWKWQKKADFKNPQQGSGEAEMWLFEPHVAEQVYRDWLKEAGVPVVFGERLDLQQGVMKTGARITAIRMESGRTFAGKMFIDATYEGDLMAKTGVPYHVGREANSVYNETLNGVQIANATKHQFVKNVDPFVRKGDRTSGLLPLVQADPPGRDGQGDHRVQAYNFRVCTTDVPENRRPWPKPEGYDENTYELLLRNFEAGDLRVPWNPVALPNRKTDTNNNYAISTDYIGANYAYPDGDYATRERIFEDHKRYQMGLLYTLANHPRVPAKVRSEFQRWGLAKDEFVDSDNWPHQLYVREARRMISEYVMTQNHCQQRIVPEDPVGLGAYNMDSHNVQRYVTPEGFVRNEGDIQVSVSPYRISYRSIRPRKTDCENLLVPVCLAASHIAYGSIRMEPVFMVLGQSAATAACLAIDRGTAVQDVPYAQLRERLLADQQVLEWTGPVRSGGEGTELKSLPGIVLDNTNAKLIGEWQSSTATPGYVAADYLHDANSNKGSLSAEYLAQIPNAGVYEIRMYFTADPNRATNVPVTVKIGPNTLNLVIDQRTKPQGGNFVSLGVYQIAPKTEVSVTIANAMTDGYVIADAIQILPAGNRPAAKSKKR</sequence>
<feature type="domain" description="Golvesin/Xly CBD-like" evidence="7">
    <location>
        <begin position="567"/>
        <end position="694"/>
    </location>
</feature>
<feature type="chain" id="PRO_5027802842" evidence="6">
    <location>
        <begin position="20"/>
        <end position="708"/>
    </location>
</feature>
<keyword evidence="4" id="KW-0408">Iron</keyword>
<name>A0A7C4LMZ4_9PLAN</name>
<dbReference type="GO" id="GO:0051539">
    <property type="term" value="F:4 iron, 4 sulfur cluster binding"/>
    <property type="evidence" value="ECO:0007669"/>
    <property type="project" value="UniProtKB-KW"/>
</dbReference>
<evidence type="ECO:0000256" key="5">
    <source>
        <dbReference type="ARBA" id="ARBA00023014"/>
    </source>
</evidence>
<dbReference type="AlphaFoldDB" id="A0A7C4LMZ4"/>
<protein>
    <submittedName>
        <fullName evidence="8">FAD-dependent oxidoreductase</fullName>
    </submittedName>
</protein>
<evidence type="ECO:0000313" key="8">
    <source>
        <dbReference type="EMBL" id="HGT40755.1"/>
    </source>
</evidence>
<dbReference type="InterPro" id="IPR036188">
    <property type="entry name" value="FAD/NAD-bd_sf"/>
</dbReference>
<evidence type="ECO:0000256" key="3">
    <source>
        <dbReference type="ARBA" id="ARBA00023002"/>
    </source>
</evidence>
<proteinExistence type="predicted"/>
<evidence type="ECO:0000256" key="1">
    <source>
        <dbReference type="ARBA" id="ARBA00022485"/>
    </source>
</evidence>
<dbReference type="InterPro" id="IPR039650">
    <property type="entry name" value="HdrA-like"/>
</dbReference>
<comment type="caution">
    <text evidence="8">The sequence shown here is derived from an EMBL/GenBank/DDBJ whole genome shotgun (WGS) entry which is preliminary data.</text>
</comment>
<feature type="signal peptide" evidence="6">
    <location>
        <begin position="1"/>
        <end position="19"/>
    </location>
</feature>
<dbReference type="InterPro" id="IPR033803">
    <property type="entry name" value="CBD-like_Golvesin-Xly"/>
</dbReference>
<dbReference type="Pfam" id="PF25275">
    <property type="entry name" value="Golvesin_C"/>
    <property type="match status" value="1"/>
</dbReference>
<reference evidence="8" key="1">
    <citation type="journal article" date="2020" name="mSystems">
        <title>Genome- and Community-Level Interaction Insights into Carbon Utilization and Element Cycling Functions of Hydrothermarchaeota in Hydrothermal Sediment.</title>
        <authorList>
            <person name="Zhou Z."/>
            <person name="Liu Y."/>
            <person name="Xu W."/>
            <person name="Pan J."/>
            <person name="Luo Z.H."/>
            <person name="Li M."/>
        </authorList>
    </citation>
    <scope>NUCLEOTIDE SEQUENCE [LARGE SCALE GENOMIC DNA]</scope>
    <source>
        <strain evidence="8">SpSt-508</strain>
    </source>
</reference>
<keyword evidence="3" id="KW-0560">Oxidoreductase</keyword>
<evidence type="ECO:0000256" key="4">
    <source>
        <dbReference type="ARBA" id="ARBA00023004"/>
    </source>
</evidence>
<keyword evidence="5" id="KW-0411">Iron-sulfur</keyword>
<dbReference type="PANTHER" id="PTHR43498:SF1">
    <property type="entry name" value="COB--COM HETERODISULFIDE REDUCTASE IRON-SULFUR SUBUNIT A"/>
    <property type="match status" value="1"/>
</dbReference>
<dbReference type="SUPFAM" id="SSF51905">
    <property type="entry name" value="FAD/NAD(P)-binding domain"/>
    <property type="match status" value="1"/>
</dbReference>